<comment type="subunit">
    <text evidence="8">Part of the Bam complex.</text>
</comment>
<evidence type="ECO:0000256" key="9">
    <source>
        <dbReference type="NCBIfam" id="TIGR03303"/>
    </source>
</evidence>
<evidence type="ECO:0000256" key="4">
    <source>
        <dbReference type="ARBA" id="ARBA00022729"/>
    </source>
</evidence>
<reference evidence="11" key="1">
    <citation type="journal article" date="2011" name="PLoS ONE">
        <title>Ralstonia syzygii, the Blood Disease Bacterium and some Asian R. solanacearum strains form a single genomic species despite divergent lifestyles.</title>
        <authorList>
            <person name="Remenant B."/>
            <person name="de Cambiaire J.C."/>
            <person name="Cellier G."/>
            <person name="Jacobs J.M."/>
            <person name="Mangenot S."/>
            <person name="Barbe V."/>
            <person name="Lajus A."/>
            <person name="Vallenet D."/>
            <person name="Medigue C."/>
            <person name="Fegan M."/>
            <person name="Allen C."/>
            <person name="Prior P."/>
        </authorList>
    </citation>
    <scope>NUCLEOTIDE SEQUENCE</scope>
    <source>
        <strain evidence="11">R24</strain>
    </source>
</reference>
<dbReference type="InterPro" id="IPR023707">
    <property type="entry name" value="OM_assembly_BamA"/>
</dbReference>
<keyword evidence="2 8" id="KW-1134">Transmembrane beta strand</keyword>
<dbReference type="AlphaFoldDB" id="G3A1W3"/>
<feature type="domain" description="POTRA" evidence="10">
    <location>
        <begin position="30"/>
        <end position="97"/>
    </location>
</feature>
<dbReference type="NCBIfam" id="TIGR03303">
    <property type="entry name" value="OM_YaeT"/>
    <property type="match status" value="1"/>
</dbReference>
<evidence type="ECO:0000256" key="6">
    <source>
        <dbReference type="ARBA" id="ARBA00023136"/>
    </source>
</evidence>
<sequence length="765" mass="85637" precursor="true">MIRQHRFPLSVLAASVLTVCAGQAHAVEPFVIKDIRVEGVQRVEPGTVFGYLPVKVGETFTDDKGAESIRALYNTGFFKDVQIRAEGNVLVVRVEERPAISQLEFIGIKEFDKDTLRRSLRGVGVAEARYYDKSLIDRAEQELKRQYVSRGYYAADVQTTVTPVDANRVAVTFTVDEGPVAKIRQINIVGNKAFSEGDLRDEMQLSTPNWLSWYTKNDLYSKQKLTADLEALRSFYLDRGYLEFAIESTQVSITPDKKDIYLTLNIHEGEQYKVSDIKLTGELLSKQAEMEKLIKLKPGDVFSSTKLSATTKAITDLLGTYGYAFATINPQPQIDQKSRTVALTLVVDPGRRVYVRRVNVVGNSKTRDEVVRREMRQMESSWFDGEKLQLSQNRINRTGYFTDTNITTEDVPGTSDQVDVNVNVTEKPTGQISLGVGFSSTDKLVLSAGIRQDNVFGSGTSLGLDVNTSKSNRTIAVTQYDPYFTVDGISRSTELYYRTYRPLYYTGDQDYRIVQQGGNIKFGVPFSETDTVFFGIGYERTTIDVTSNTPLVYQNYVAKNGRISNNFPITIGWSKDQRDSALVPTRGRYQQANLEIGIPGGDLQYYRAYYQHQYFYPVSKSFTLAFNNEIGYGHGYGGKDFPVFKNYYAGGIGSVRGYETSTLGPRDANGVAIGGASKFVGNMEFIFPLPGSGVDRTVRLFTFFDYGNVFAEGQPFKVGDMRYSTGFGLSWLSPIGPLKISMGFPIKKKAQDQAQRFQFQIGTAF</sequence>
<gene>
    <name evidence="8" type="primary">bamA</name>
    <name evidence="11" type="ORF">RALSY_10028</name>
</gene>
<feature type="domain" description="POTRA" evidence="10">
    <location>
        <begin position="181"/>
        <end position="269"/>
    </location>
</feature>
<proteinExistence type="inferred from homology"/>
<keyword evidence="4 8" id="KW-0732">Signal</keyword>
<keyword evidence="6 8" id="KW-0472">Membrane</keyword>
<evidence type="ECO:0000256" key="1">
    <source>
        <dbReference type="ARBA" id="ARBA00004370"/>
    </source>
</evidence>
<dbReference type="GO" id="GO:0051205">
    <property type="term" value="P:protein insertion into membrane"/>
    <property type="evidence" value="ECO:0007669"/>
    <property type="project" value="UniProtKB-UniRule"/>
</dbReference>
<feature type="domain" description="POTRA" evidence="10">
    <location>
        <begin position="98"/>
        <end position="178"/>
    </location>
</feature>
<keyword evidence="5 8" id="KW-0677">Repeat</keyword>
<dbReference type="Pfam" id="PF07244">
    <property type="entry name" value="POTRA"/>
    <property type="match status" value="5"/>
</dbReference>
<dbReference type="Pfam" id="PF01103">
    <property type="entry name" value="Omp85"/>
    <property type="match status" value="1"/>
</dbReference>
<keyword evidence="7 8" id="KW-0998">Cell outer membrane</keyword>
<dbReference type="FunFam" id="3.10.20.310:FF:000002">
    <property type="entry name" value="Outer membrane protein assembly factor BamA"/>
    <property type="match status" value="1"/>
</dbReference>
<feature type="signal peptide" evidence="8">
    <location>
        <begin position="1"/>
        <end position="26"/>
    </location>
</feature>
<dbReference type="PIRSF" id="PIRSF006076">
    <property type="entry name" value="OM_assembly_OMP85"/>
    <property type="match status" value="1"/>
</dbReference>
<dbReference type="Gene3D" id="3.10.20.310">
    <property type="entry name" value="membrane protein fhac"/>
    <property type="match status" value="5"/>
</dbReference>
<comment type="subcellular location">
    <subcellularLocation>
        <location evidence="8">Cell outer membrane</location>
    </subcellularLocation>
    <subcellularLocation>
        <location evidence="1">Membrane</location>
    </subcellularLocation>
</comment>
<accession>G3A1W3</accession>
<dbReference type="RefSeq" id="WP_197330666.1">
    <property type="nucleotide sequence ID" value="NZ_CP115944.1"/>
</dbReference>
<evidence type="ECO:0000256" key="8">
    <source>
        <dbReference type="HAMAP-Rule" id="MF_01430"/>
    </source>
</evidence>
<dbReference type="InterPro" id="IPR000184">
    <property type="entry name" value="Bac_surfAg_D15"/>
</dbReference>
<evidence type="ECO:0000313" key="11">
    <source>
        <dbReference type="EMBL" id="CCA84072.1"/>
    </source>
</evidence>
<comment type="function">
    <text evidence="8">Part of the outer membrane protein assembly complex, which is involved in assembly and insertion of beta-barrel proteins into the outer membrane.</text>
</comment>
<reference evidence="11" key="2">
    <citation type="submission" date="2011-04" db="EMBL/GenBank/DDBJ databases">
        <authorList>
            <person name="Genoscope - CEA"/>
        </authorList>
    </citation>
    <scope>NUCLEOTIDE SEQUENCE</scope>
    <source>
        <strain evidence="11">R24</strain>
    </source>
</reference>
<feature type="chain" id="PRO_5009012766" description="Outer membrane protein assembly factor BamA" evidence="8">
    <location>
        <begin position="27"/>
        <end position="765"/>
    </location>
</feature>
<feature type="domain" description="POTRA" evidence="10">
    <location>
        <begin position="353"/>
        <end position="427"/>
    </location>
</feature>
<dbReference type="PROSITE" id="PS51779">
    <property type="entry name" value="POTRA"/>
    <property type="match status" value="5"/>
</dbReference>
<dbReference type="PANTHER" id="PTHR12815:SF23">
    <property type="entry name" value="OUTER MEMBRANE PROTEIN ASSEMBLY FACTOR BAMA"/>
    <property type="match status" value="1"/>
</dbReference>
<dbReference type="EMBL" id="FR854086">
    <property type="protein sequence ID" value="CCA84072.1"/>
    <property type="molecule type" value="Genomic_DNA"/>
</dbReference>
<evidence type="ECO:0000256" key="5">
    <source>
        <dbReference type="ARBA" id="ARBA00022737"/>
    </source>
</evidence>
<dbReference type="GO" id="GO:0043165">
    <property type="term" value="P:Gram-negative-bacterium-type cell outer membrane assembly"/>
    <property type="evidence" value="ECO:0007669"/>
    <property type="project" value="UniProtKB-UniRule"/>
</dbReference>
<name>G3A1W3_9RALS</name>
<dbReference type="GO" id="GO:0009279">
    <property type="term" value="C:cell outer membrane"/>
    <property type="evidence" value="ECO:0007669"/>
    <property type="project" value="UniProtKB-SubCell"/>
</dbReference>
<comment type="similarity">
    <text evidence="8">Belongs to the BamA family.</text>
</comment>
<feature type="domain" description="POTRA" evidence="10">
    <location>
        <begin position="272"/>
        <end position="350"/>
    </location>
</feature>
<organism evidence="11">
    <name type="scientific">Ralstonia syzygii R24</name>
    <dbReference type="NCBI Taxonomy" id="907261"/>
    <lineage>
        <taxon>Bacteria</taxon>
        <taxon>Pseudomonadati</taxon>
        <taxon>Pseudomonadota</taxon>
        <taxon>Betaproteobacteria</taxon>
        <taxon>Burkholderiales</taxon>
        <taxon>Burkholderiaceae</taxon>
        <taxon>Ralstonia</taxon>
        <taxon>Ralstonia solanacearum species complex</taxon>
    </lineage>
</organism>
<dbReference type="InterPro" id="IPR010827">
    <property type="entry name" value="BamA/TamA_POTRA"/>
</dbReference>
<dbReference type="PANTHER" id="PTHR12815">
    <property type="entry name" value="SORTING AND ASSEMBLY MACHINERY SAMM50 PROTEIN FAMILY MEMBER"/>
    <property type="match status" value="1"/>
</dbReference>
<dbReference type="InterPro" id="IPR034746">
    <property type="entry name" value="POTRA"/>
</dbReference>
<dbReference type="FunFam" id="3.10.20.310:FF:000003">
    <property type="entry name" value="Outer membrane protein assembly factor BamA"/>
    <property type="match status" value="1"/>
</dbReference>
<dbReference type="HAMAP" id="MF_01430">
    <property type="entry name" value="OM_assembly_BamA"/>
    <property type="match status" value="1"/>
</dbReference>
<protein>
    <recommendedName>
        <fullName evidence="8 9">Outer membrane protein assembly factor BamA</fullName>
    </recommendedName>
</protein>
<keyword evidence="3 8" id="KW-0812">Transmembrane</keyword>
<dbReference type="Gene3D" id="2.40.160.50">
    <property type="entry name" value="membrane protein fhac: a member of the omp85/tpsb transporter family"/>
    <property type="match status" value="1"/>
</dbReference>
<dbReference type="InterPro" id="IPR039910">
    <property type="entry name" value="D15-like"/>
</dbReference>
<evidence type="ECO:0000256" key="3">
    <source>
        <dbReference type="ARBA" id="ARBA00022692"/>
    </source>
</evidence>
<evidence type="ECO:0000256" key="2">
    <source>
        <dbReference type="ARBA" id="ARBA00022452"/>
    </source>
</evidence>
<evidence type="ECO:0000259" key="10">
    <source>
        <dbReference type="PROSITE" id="PS51779"/>
    </source>
</evidence>
<evidence type="ECO:0000256" key="7">
    <source>
        <dbReference type="ARBA" id="ARBA00023237"/>
    </source>
</evidence>